<gene>
    <name evidence="5" type="primary">mprA_2</name>
    <name evidence="5" type="ORF">MiAbW_00473</name>
</gene>
<evidence type="ECO:0000259" key="4">
    <source>
        <dbReference type="PROSITE" id="PS50110"/>
    </source>
</evidence>
<dbReference type="AlphaFoldDB" id="A0A5J4F5L9"/>
<keyword evidence="1" id="KW-0597">Phosphoprotein</keyword>
<dbReference type="PANTHER" id="PTHR44591">
    <property type="entry name" value="STRESS RESPONSE REGULATOR PROTEIN 1"/>
    <property type="match status" value="1"/>
</dbReference>
<evidence type="ECO:0000313" key="6">
    <source>
        <dbReference type="Proteomes" id="UP000376575"/>
    </source>
</evidence>
<dbReference type="Gene3D" id="3.40.50.2300">
    <property type="match status" value="1"/>
</dbReference>
<name>A0A5J4F5L9_MICAE</name>
<evidence type="ECO:0000313" key="5">
    <source>
        <dbReference type="EMBL" id="GEA25934.1"/>
    </source>
</evidence>
<dbReference type="InterPro" id="IPR050595">
    <property type="entry name" value="Bact_response_regulator"/>
</dbReference>
<comment type="caution">
    <text evidence="5">The sequence shown here is derived from an EMBL/GenBank/DDBJ whole genome shotgun (WGS) entry which is preliminary data.</text>
</comment>
<dbReference type="GO" id="GO:0043158">
    <property type="term" value="P:heterocyst development"/>
    <property type="evidence" value="ECO:0007669"/>
    <property type="project" value="UniProtKB-KW"/>
</dbReference>
<dbReference type="GO" id="GO:0030428">
    <property type="term" value="C:cell septum"/>
    <property type="evidence" value="ECO:0007669"/>
    <property type="project" value="UniProtKB-SubCell"/>
</dbReference>
<dbReference type="InterPro" id="IPR001789">
    <property type="entry name" value="Sig_transdc_resp-reg_receiver"/>
</dbReference>
<sequence length="388" mass="44577">MWWGKFQEIMQGSLSEIDTRSILQLIELGQRTGELLIEAPALACPGRSWFLFFVNGQIAYGIESGTPPLARLQDYLYPDRIKVREEQGDDNRREIINIPEYAYIWQLIAKNSLTPQRGREILTAMILETLFDLFSLAKGDFSFSLGTAIAPPLLTLEISPLIPQIARQRQEWQRFYPQIEHLDQFITISRPEELELVLPGQAYSNLSQWVKRRLTLRQLSRHLRREPITIARNLYPYAQRGWLRLVDSWRTYGGDSRKKLTPSPRILFIDNDASIREKVGSILENSHYSCSIFGDPLEAIGQAVAIKPDLILCAIALPKLDGYQLCHLWRQTKTLRHTPIIMLTSQEGLLARVKAKMVGATDYLSKPFSDNELLLLLEKYVQGERVRA</sequence>
<dbReference type="Pfam" id="PF00072">
    <property type="entry name" value="Response_reg"/>
    <property type="match status" value="1"/>
</dbReference>
<dbReference type="SMART" id="SM00448">
    <property type="entry name" value="REC"/>
    <property type="match status" value="1"/>
</dbReference>
<keyword evidence="2" id="KW-0364">Heterocyst</keyword>
<dbReference type="Proteomes" id="UP000376575">
    <property type="component" value="Unassembled WGS sequence"/>
</dbReference>
<dbReference type="InterPro" id="IPR011006">
    <property type="entry name" value="CheY-like_superfamily"/>
</dbReference>
<reference evidence="5 6" key="1">
    <citation type="journal article" date="2019" name="FEMS Microbiol. Lett.">
        <title>A novel salt-tolerant genotype illuminates the sucrose gene evolution in freshwater bloom-forming cyanobacterium Microcystis aeruginosa.</title>
        <authorList>
            <person name="Tanabe Y."/>
            <person name="Yamaguchi H."/>
            <person name="Sano T."/>
            <person name="Kawachi M."/>
        </authorList>
    </citation>
    <scope>NUCLEOTIDE SEQUENCE [LARGE SCALE GENOMIC DNA]</scope>
    <source>
        <strain evidence="5 6">NIES-4325</strain>
    </source>
</reference>
<feature type="domain" description="Response regulatory" evidence="4">
    <location>
        <begin position="265"/>
        <end position="381"/>
    </location>
</feature>
<dbReference type="EMBL" id="BJKP01000003">
    <property type="protein sequence ID" value="GEA25934.1"/>
    <property type="molecule type" value="Genomic_DNA"/>
</dbReference>
<dbReference type="Pfam" id="PF14332">
    <property type="entry name" value="DUF4388"/>
    <property type="match status" value="1"/>
</dbReference>
<proteinExistence type="evidence at transcript level"/>
<comment type="subcellular location">
    <subcellularLocation>
        <location evidence="2">Cell septum</location>
    </subcellularLocation>
</comment>
<dbReference type="PROSITE" id="PS50110">
    <property type="entry name" value="RESPONSE_REGULATORY"/>
    <property type="match status" value="1"/>
</dbReference>
<evidence type="ECO:0000256" key="3">
    <source>
        <dbReference type="PROSITE-ProRule" id="PRU00169"/>
    </source>
</evidence>
<dbReference type="SUPFAM" id="SSF52172">
    <property type="entry name" value="CheY-like"/>
    <property type="match status" value="1"/>
</dbReference>
<comment type="caution">
    <text evidence="3">Lacks conserved residue(s) required for the propagation of feature annotation.</text>
</comment>
<accession>A0A5J4F5L9</accession>
<evidence type="ECO:0000256" key="1">
    <source>
        <dbReference type="ARBA" id="ARBA00022553"/>
    </source>
</evidence>
<keyword evidence="2" id="KW-0902">Two-component regulatory system</keyword>
<dbReference type="PIRSF" id="PIRSF005897">
    <property type="entry name" value="RR_PatA"/>
    <property type="match status" value="1"/>
</dbReference>
<comment type="function">
    <text evidence="2">Controls heterocyst pattern formation.</text>
</comment>
<organism evidence="5 6">
    <name type="scientific">Microcystis aeruginosa NIES-4325</name>
    <dbReference type="NCBI Taxonomy" id="2569534"/>
    <lineage>
        <taxon>Bacteria</taxon>
        <taxon>Bacillati</taxon>
        <taxon>Cyanobacteriota</taxon>
        <taxon>Cyanophyceae</taxon>
        <taxon>Oscillatoriophycideae</taxon>
        <taxon>Chroococcales</taxon>
        <taxon>Microcystaceae</taxon>
        <taxon>Microcystis</taxon>
    </lineage>
</organism>
<evidence type="ECO:0000256" key="2">
    <source>
        <dbReference type="PIRNR" id="PIRNR005897"/>
    </source>
</evidence>
<protein>
    <recommendedName>
        <fullName evidence="2">Protein PatA</fullName>
    </recommendedName>
</protein>
<dbReference type="PANTHER" id="PTHR44591:SF3">
    <property type="entry name" value="RESPONSE REGULATORY DOMAIN-CONTAINING PROTEIN"/>
    <property type="match status" value="1"/>
</dbReference>
<dbReference type="InterPro" id="IPR025497">
    <property type="entry name" value="PatA-like_N"/>
</dbReference>
<dbReference type="GO" id="GO:0000160">
    <property type="term" value="P:phosphorelay signal transduction system"/>
    <property type="evidence" value="ECO:0007669"/>
    <property type="project" value="UniProtKB-KW"/>
</dbReference>
<comment type="induction">
    <text evidence="2">By nitrogen starvation.</text>
</comment>
<dbReference type="InterPro" id="IPR024186">
    <property type="entry name" value="Sig_transdc_resp-reg_PatA"/>
</dbReference>